<protein>
    <submittedName>
        <fullName evidence="4">DUF2092 domain-containing protein</fullName>
    </submittedName>
</protein>
<name>A0A424YEU5_9FIRM</name>
<evidence type="ECO:0000313" key="4">
    <source>
        <dbReference type="EMBL" id="RQD76100.1"/>
    </source>
</evidence>
<keyword evidence="2" id="KW-0812">Transmembrane</keyword>
<evidence type="ECO:0000313" key="5">
    <source>
        <dbReference type="Proteomes" id="UP000285138"/>
    </source>
</evidence>
<sequence length="464" mass="53311">MTESKKKEILSDFIDDLNKERKPRAYRASQVDEETEKLFETVRALRRTQRKGEEGKGTKNSQVTKGGGRTGSNRQQVESPLAWRLKKAALVAGAALLILVAFLGVLDTEYFPQQNIVHGVVKAYEDLESYAGTAEIRSRRNGEVDYQETIEITYQKPWRYKAVHHFDGREVKNISDGERLVSVYPHDITVDNVFPEKELWRYHIGNQVWELKGAEEVKEVGEESILGRQALVLEYRYRDYDYRMWIDKKTNLPLKKELTRHDGTSSLVVEFKDIEINPQVDPELFTHEGVKPGEDIFILEQEQEYEEINRRGSLEEVNTPFNLEKLKESLPSSYDLFAVGILEENPFFRYVLRFRGEQEMDFLDVYLSSSPREGAFFSASQLGKLGEGYVEVNRGAPNVMDLYVGDRSIARWVTPEFEAFLVANQGSDLPLKLLEKVSGEEMEDATLSQLKKESVEFPAEKEGP</sequence>
<reference evidence="4 5" key="1">
    <citation type="submission" date="2018-08" db="EMBL/GenBank/DDBJ databases">
        <title>The metabolism and importance of syntrophic acetate oxidation coupled to methane or sulfide production in haloalkaline environments.</title>
        <authorList>
            <person name="Timmers P.H.A."/>
            <person name="Vavourakis C.D."/>
            <person name="Sorokin D.Y."/>
            <person name="Sinninghe Damste J.S."/>
            <person name="Muyzer G."/>
            <person name="Stams A.J.M."/>
            <person name="Plugge C.M."/>
        </authorList>
    </citation>
    <scope>NUCLEOTIDE SEQUENCE [LARGE SCALE GENOMIC DNA]</scope>
    <source>
        <strain evidence="4">MSAO_Bac1</strain>
    </source>
</reference>
<dbReference type="EMBL" id="QZAA01000131">
    <property type="protein sequence ID" value="RQD76100.1"/>
    <property type="molecule type" value="Genomic_DNA"/>
</dbReference>
<organism evidence="4 5">
    <name type="scientific">Candidatus Syntrophonatronum acetioxidans</name>
    <dbReference type="NCBI Taxonomy" id="1795816"/>
    <lineage>
        <taxon>Bacteria</taxon>
        <taxon>Bacillati</taxon>
        <taxon>Bacillota</taxon>
        <taxon>Clostridia</taxon>
        <taxon>Eubacteriales</taxon>
        <taxon>Syntrophomonadaceae</taxon>
        <taxon>Candidatus Syntrophonatronum</taxon>
    </lineage>
</organism>
<dbReference type="InterPro" id="IPR033434">
    <property type="entry name" value="MucB/RseB_N"/>
</dbReference>
<comment type="caution">
    <text evidence="4">The sequence shown here is derived from an EMBL/GenBank/DDBJ whole genome shotgun (WGS) entry which is preliminary data.</text>
</comment>
<dbReference type="PANTHER" id="PTHR37507:SF2">
    <property type="entry name" value="SPORULATION PROTEIN YDCC"/>
    <property type="match status" value="1"/>
</dbReference>
<evidence type="ECO:0000259" key="3">
    <source>
        <dbReference type="Pfam" id="PF03888"/>
    </source>
</evidence>
<feature type="region of interest" description="Disordered" evidence="1">
    <location>
        <begin position="44"/>
        <end position="75"/>
    </location>
</feature>
<gene>
    <name evidence="4" type="ORF">D5R97_05000</name>
</gene>
<dbReference type="InterPro" id="IPR052944">
    <property type="entry name" value="Sporulation_related"/>
</dbReference>
<proteinExistence type="predicted"/>
<keyword evidence="2" id="KW-1133">Transmembrane helix</keyword>
<accession>A0A424YEU5</accession>
<dbReference type="PANTHER" id="PTHR37507">
    <property type="entry name" value="SPORULATION PROTEIN YDCC"/>
    <property type="match status" value="1"/>
</dbReference>
<evidence type="ECO:0000256" key="2">
    <source>
        <dbReference type="SAM" id="Phobius"/>
    </source>
</evidence>
<dbReference type="AlphaFoldDB" id="A0A424YEU5"/>
<keyword evidence="2" id="KW-0472">Membrane</keyword>
<evidence type="ECO:0000256" key="1">
    <source>
        <dbReference type="SAM" id="MobiDB-lite"/>
    </source>
</evidence>
<feature type="transmembrane region" description="Helical" evidence="2">
    <location>
        <begin position="88"/>
        <end position="106"/>
    </location>
</feature>
<dbReference type="Pfam" id="PF03888">
    <property type="entry name" value="MucB_RseB"/>
    <property type="match status" value="1"/>
</dbReference>
<feature type="region of interest" description="Disordered" evidence="1">
    <location>
        <begin position="445"/>
        <end position="464"/>
    </location>
</feature>
<dbReference type="Gene3D" id="2.50.20.10">
    <property type="entry name" value="Lipoprotein localisation LolA/LolB/LppX"/>
    <property type="match status" value="1"/>
</dbReference>
<dbReference type="Proteomes" id="UP000285138">
    <property type="component" value="Unassembled WGS sequence"/>
</dbReference>
<feature type="compositionally biased region" description="Basic and acidic residues" evidence="1">
    <location>
        <begin position="450"/>
        <end position="464"/>
    </location>
</feature>
<feature type="domain" description="MucB/RseB N-terminal" evidence="3">
    <location>
        <begin position="160"/>
        <end position="283"/>
    </location>
</feature>